<feature type="transmembrane region" description="Helical" evidence="7">
    <location>
        <begin position="59"/>
        <end position="82"/>
    </location>
</feature>
<dbReference type="GO" id="GO:0016020">
    <property type="term" value="C:membrane"/>
    <property type="evidence" value="ECO:0007669"/>
    <property type="project" value="UniProtKB-SubCell"/>
</dbReference>
<dbReference type="Gene3D" id="1.20.1250.20">
    <property type="entry name" value="MFS general substrate transporter like domains"/>
    <property type="match status" value="1"/>
</dbReference>
<dbReference type="AlphaFoldDB" id="A0A9W6YNF3"/>
<dbReference type="InterPro" id="IPR036259">
    <property type="entry name" value="MFS_trans_sf"/>
</dbReference>
<evidence type="ECO:0000256" key="6">
    <source>
        <dbReference type="ARBA" id="ARBA00023136"/>
    </source>
</evidence>
<accession>A0A9W6YNF3</accession>
<evidence type="ECO:0000313" key="9">
    <source>
        <dbReference type="EMBL" id="GMG21039.1"/>
    </source>
</evidence>
<dbReference type="PROSITE" id="PS50850">
    <property type="entry name" value="MFS"/>
    <property type="match status" value="1"/>
</dbReference>
<proteinExistence type="inferred from homology"/>
<evidence type="ECO:0000256" key="2">
    <source>
        <dbReference type="ARBA" id="ARBA00010992"/>
    </source>
</evidence>
<keyword evidence="10" id="KW-1185">Reference proteome</keyword>
<evidence type="ECO:0000256" key="7">
    <source>
        <dbReference type="SAM" id="Phobius"/>
    </source>
</evidence>
<dbReference type="SUPFAM" id="SSF103473">
    <property type="entry name" value="MFS general substrate transporter"/>
    <property type="match status" value="1"/>
</dbReference>
<comment type="subcellular location">
    <subcellularLocation>
        <location evidence="1">Membrane</location>
        <topology evidence="1">Multi-pass membrane protein</topology>
    </subcellularLocation>
</comment>
<evidence type="ECO:0000256" key="1">
    <source>
        <dbReference type="ARBA" id="ARBA00004141"/>
    </source>
</evidence>
<protein>
    <submittedName>
        <fullName evidence="9">Unnamed protein product</fullName>
    </submittedName>
</protein>
<evidence type="ECO:0000256" key="4">
    <source>
        <dbReference type="ARBA" id="ARBA00022692"/>
    </source>
</evidence>
<evidence type="ECO:0000256" key="5">
    <source>
        <dbReference type="ARBA" id="ARBA00022989"/>
    </source>
</evidence>
<dbReference type="EMBL" id="BSXU01000537">
    <property type="protein sequence ID" value="GMG21039.1"/>
    <property type="molecule type" value="Genomic_DNA"/>
</dbReference>
<dbReference type="OrthoDB" id="6133115at2759"/>
<feature type="transmembrane region" description="Helical" evidence="7">
    <location>
        <begin position="6"/>
        <end position="22"/>
    </location>
</feature>
<dbReference type="Proteomes" id="UP001165063">
    <property type="component" value="Unassembled WGS sequence"/>
</dbReference>
<dbReference type="InterPro" id="IPR050360">
    <property type="entry name" value="MFS_Sugar_Transporters"/>
</dbReference>
<feature type="domain" description="Major facilitator superfamily (MFS) profile" evidence="8">
    <location>
        <begin position="1"/>
        <end position="148"/>
    </location>
</feature>
<comment type="similarity">
    <text evidence="2">Belongs to the major facilitator superfamily. Sugar transporter (TC 2.A.1.1) family.</text>
</comment>
<dbReference type="InterPro" id="IPR005829">
    <property type="entry name" value="Sugar_transporter_CS"/>
</dbReference>
<dbReference type="InterPro" id="IPR020846">
    <property type="entry name" value="MFS_dom"/>
</dbReference>
<dbReference type="PANTHER" id="PTHR48022">
    <property type="entry name" value="PLASTIDIC GLUCOSE TRANSPORTER 4"/>
    <property type="match status" value="1"/>
</dbReference>
<gene>
    <name evidence="9" type="ORF">Amon01_000168000</name>
</gene>
<reference evidence="9" key="1">
    <citation type="submission" date="2023-04" db="EMBL/GenBank/DDBJ databases">
        <title>Ambrosiozyma monospora NBRC 1965.</title>
        <authorList>
            <person name="Ichikawa N."/>
            <person name="Sato H."/>
            <person name="Tonouchi N."/>
        </authorList>
    </citation>
    <scope>NUCLEOTIDE SEQUENCE</scope>
    <source>
        <strain evidence="9">NBRC 1965</strain>
    </source>
</reference>
<evidence type="ECO:0000259" key="8">
    <source>
        <dbReference type="PROSITE" id="PS50850"/>
    </source>
</evidence>
<dbReference type="GO" id="GO:0015793">
    <property type="term" value="P:glycerol transmembrane transport"/>
    <property type="evidence" value="ECO:0007669"/>
    <property type="project" value="TreeGrafter"/>
</dbReference>
<dbReference type="PANTHER" id="PTHR48022:SF55">
    <property type="entry name" value="SUGAR TRANSPORTER STL1"/>
    <property type="match status" value="1"/>
</dbReference>
<dbReference type="Pfam" id="PF00083">
    <property type="entry name" value="Sugar_tr"/>
    <property type="match status" value="1"/>
</dbReference>
<feature type="transmembrane region" description="Helical" evidence="7">
    <location>
        <begin position="29"/>
        <end position="47"/>
    </location>
</feature>
<comment type="caution">
    <text evidence="9">The sequence shown here is derived from an EMBL/GenBank/DDBJ whole genome shotgun (WGS) entry which is preliminary data.</text>
</comment>
<dbReference type="GO" id="GO:0005351">
    <property type="term" value="F:carbohydrate:proton symporter activity"/>
    <property type="evidence" value="ECO:0007669"/>
    <property type="project" value="TreeGrafter"/>
</dbReference>
<keyword evidence="3" id="KW-0813">Transport</keyword>
<feature type="transmembrane region" description="Helical" evidence="7">
    <location>
        <begin position="94"/>
        <end position="118"/>
    </location>
</feature>
<organism evidence="9 10">
    <name type="scientific">Ambrosiozyma monospora</name>
    <name type="common">Yeast</name>
    <name type="synonym">Endomycopsis monosporus</name>
    <dbReference type="NCBI Taxonomy" id="43982"/>
    <lineage>
        <taxon>Eukaryota</taxon>
        <taxon>Fungi</taxon>
        <taxon>Dikarya</taxon>
        <taxon>Ascomycota</taxon>
        <taxon>Saccharomycotina</taxon>
        <taxon>Pichiomycetes</taxon>
        <taxon>Pichiales</taxon>
        <taxon>Pichiaceae</taxon>
        <taxon>Ambrosiozyma</taxon>
    </lineage>
</organism>
<sequence>MVLGGIFSTIYVLFTIPSFFLIDRIGRRPLFLIGAVGQGISFLIPFGCLIHDTPETAKGAAVGLFLFISFFAFTILPLPWVYPPEINGLRTRTLATSVSTCTNWLCNFAVVMITPLFINTSKWGCYLFFALINFAYVPFIWFCYPETAGRSLEEIDIIFATAFDQKKLPFRVAQELPKLSLAEVEEHGVKLGLYSENDQLKPVTVLNEKEESVTEV</sequence>
<dbReference type="InterPro" id="IPR005828">
    <property type="entry name" value="MFS_sugar_transport-like"/>
</dbReference>
<evidence type="ECO:0000256" key="3">
    <source>
        <dbReference type="ARBA" id="ARBA00022448"/>
    </source>
</evidence>
<name>A0A9W6YNF3_AMBMO</name>
<dbReference type="PROSITE" id="PS00216">
    <property type="entry name" value="SUGAR_TRANSPORT_1"/>
    <property type="match status" value="1"/>
</dbReference>
<feature type="transmembrane region" description="Helical" evidence="7">
    <location>
        <begin position="124"/>
        <end position="144"/>
    </location>
</feature>
<keyword evidence="5 7" id="KW-1133">Transmembrane helix</keyword>
<evidence type="ECO:0000313" key="10">
    <source>
        <dbReference type="Proteomes" id="UP001165063"/>
    </source>
</evidence>
<keyword evidence="6 7" id="KW-0472">Membrane</keyword>
<keyword evidence="4 7" id="KW-0812">Transmembrane</keyword>